<accession>A0A248UE74</accession>
<evidence type="ECO:0000313" key="1">
    <source>
        <dbReference type="EMBL" id="ASV84964.1"/>
    </source>
</evidence>
<reference evidence="1 2" key="1">
    <citation type="submission" date="2017-07" db="EMBL/GenBank/DDBJ databases">
        <title>Phylogenetic study on the rhizospheric bacterium Ochrobactrum sp. A44.</title>
        <authorList>
            <person name="Krzyzanowska D.M."/>
            <person name="Ossowicki A."/>
            <person name="Rajewska M."/>
            <person name="Maciag T."/>
            <person name="Kaczynski Z."/>
            <person name="Czerwicka M."/>
            <person name="Jafra S."/>
        </authorList>
    </citation>
    <scope>NUCLEOTIDE SEQUENCE [LARGE SCALE GENOMIC DNA]</scope>
    <source>
        <strain evidence="1 2">A44</strain>
    </source>
</reference>
<dbReference type="Proteomes" id="UP000215256">
    <property type="component" value="Chromosome 2"/>
</dbReference>
<dbReference type="AlphaFoldDB" id="A0A248UE74"/>
<protein>
    <submittedName>
        <fullName evidence="1">Chloramphenicol phosphotransferase family domain protein</fullName>
    </submittedName>
</protein>
<gene>
    <name evidence="1" type="ORF">CES85_5768</name>
</gene>
<evidence type="ECO:0000313" key="2">
    <source>
        <dbReference type="Proteomes" id="UP000215256"/>
    </source>
</evidence>
<proteinExistence type="predicted"/>
<name>A0A248UE74_9HYPH</name>
<organism evidence="1 2">
    <name type="scientific">Ochrobactrum quorumnocens</name>
    <dbReference type="NCBI Taxonomy" id="271865"/>
    <lineage>
        <taxon>Bacteria</taxon>
        <taxon>Pseudomonadati</taxon>
        <taxon>Pseudomonadota</taxon>
        <taxon>Alphaproteobacteria</taxon>
        <taxon>Hyphomicrobiales</taxon>
        <taxon>Brucellaceae</taxon>
        <taxon>Brucella/Ochrobactrum group</taxon>
        <taxon>Ochrobactrum</taxon>
    </lineage>
</organism>
<sequence length="46" mass="4911">MDVLAGVAEGYAKGGYFVVVDGNRPLVSATVQDSRRATPLRCTGRR</sequence>
<dbReference type="EMBL" id="CP022603">
    <property type="protein sequence ID" value="ASV84964.1"/>
    <property type="molecule type" value="Genomic_DNA"/>
</dbReference>
<keyword evidence="1" id="KW-0808">Transferase</keyword>
<dbReference type="KEGG" id="och:CES85_5768"/>
<dbReference type="GO" id="GO:0016740">
    <property type="term" value="F:transferase activity"/>
    <property type="evidence" value="ECO:0007669"/>
    <property type="project" value="UniProtKB-KW"/>
</dbReference>